<keyword evidence="1" id="KW-0472">Membrane</keyword>
<dbReference type="EMBL" id="CP150637">
    <property type="protein sequence ID" value="WZW87502.1"/>
    <property type="molecule type" value="Genomic_DNA"/>
</dbReference>
<keyword evidence="1" id="KW-0812">Transmembrane</keyword>
<reference evidence="2 3" key="1">
    <citation type="submission" date="2024-03" db="EMBL/GenBank/DDBJ databases">
        <title>Complete Genome Sequence and Annotation of Ignatzschineria larvae DSM 13226.</title>
        <authorList>
            <person name="Cantrell E."/>
            <person name="Burcham Z.M."/>
        </authorList>
    </citation>
    <scope>NUCLEOTIDE SEQUENCE [LARGE SCALE GENOMIC DNA]</scope>
    <source>
        <strain evidence="2 3">DSM 13226</strain>
    </source>
</reference>
<dbReference type="PANTHER" id="PTHR30282:SF1">
    <property type="entry name" value="ABGT FAMILY TRANSPORTER"/>
    <property type="match status" value="1"/>
</dbReference>
<feature type="transmembrane region" description="Helical" evidence="1">
    <location>
        <begin position="91"/>
        <end position="108"/>
    </location>
</feature>
<gene>
    <name evidence="2" type="ORF">WMO13_09035</name>
</gene>
<organism evidence="2 3">
    <name type="scientific">Ignatzschineria larvae DSM 13226</name>
    <dbReference type="NCBI Taxonomy" id="1111732"/>
    <lineage>
        <taxon>Bacteria</taxon>
        <taxon>Pseudomonadati</taxon>
        <taxon>Pseudomonadota</taxon>
        <taxon>Gammaproteobacteria</taxon>
        <taxon>Cardiobacteriales</taxon>
        <taxon>Ignatzschineriaceae</taxon>
        <taxon>Ignatzschineria</taxon>
    </lineage>
</organism>
<feature type="transmembrane region" description="Helical" evidence="1">
    <location>
        <begin position="354"/>
        <end position="373"/>
    </location>
</feature>
<proteinExistence type="predicted"/>
<evidence type="ECO:0000256" key="1">
    <source>
        <dbReference type="SAM" id="Phobius"/>
    </source>
</evidence>
<protein>
    <submittedName>
        <fullName evidence="2">AbgT family transporter</fullName>
    </submittedName>
</protein>
<keyword evidence="3" id="KW-1185">Reference proteome</keyword>
<feature type="transmembrane region" description="Helical" evidence="1">
    <location>
        <begin position="30"/>
        <end position="54"/>
    </location>
</feature>
<sequence length="525" mass="57536">MAETIEPFKKKGFLNTVERFGNKMPSVTMLFIYALVICWILSFLLSFIDFDYYLPPTKMGATPQKIEVINLFTYDHIVTFIISTVKNFMSFPPLGITIVATLGIGIAERSGFIHTALKKLLSFISPRFLTPTVVFVSVVAHVVSDSAYVILMPVAALMFYAKGRHPLAGIATAFAGLAGGFSASFTPSQIDPIMQSFTEDAARMMMPTYNVNVLANYFLSFGSAFAVILICWYVTEKVVEPWLNKNCPIDSHASDDEAESLSQVTALDQKGFRWAGLSVFALVVLITVLLIPESSPLRAPDGSMTSSQAGIMQMIVPLLFLFFAIPGVIYGFITKSFTSTNDVIHSMEEILKSLIPFIVFAFFAAQFLYSFNFSNIGKLIALAGADMLTTLKIPAELTVLLVIALVGIVNILITSATSKWAIMAPVLVPMLMAVGISPELTQAAFRISDSAVNVSTPMFPFYPLIIMYCARYYSKAGVGTLCSMMLPYTAGLFIVLTAMLFIYWGLDIPLGFESSYTIPVLHSTP</sequence>
<evidence type="ECO:0000313" key="3">
    <source>
        <dbReference type="Proteomes" id="UP001449178"/>
    </source>
</evidence>
<dbReference type="RefSeq" id="WP_026878808.1">
    <property type="nucleotide sequence ID" value="NZ_AZOD01000014.1"/>
</dbReference>
<feature type="transmembrane region" description="Helical" evidence="1">
    <location>
        <begin position="311"/>
        <end position="333"/>
    </location>
</feature>
<feature type="transmembrane region" description="Helical" evidence="1">
    <location>
        <begin position="393"/>
        <end position="413"/>
    </location>
</feature>
<dbReference type="PANTHER" id="PTHR30282">
    <property type="entry name" value="P-AMINOBENZOYL GLUTAMATE TRANSPORTER"/>
    <property type="match status" value="1"/>
</dbReference>
<feature type="transmembrane region" description="Helical" evidence="1">
    <location>
        <begin position="457"/>
        <end position="474"/>
    </location>
</feature>
<dbReference type="InterPro" id="IPR004697">
    <property type="entry name" value="AbgT"/>
</dbReference>
<feature type="transmembrane region" description="Helical" evidence="1">
    <location>
        <begin position="214"/>
        <end position="235"/>
    </location>
</feature>
<keyword evidence="1" id="KW-1133">Transmembrane helix</keyword>
<dbReference type="Proteomes" id="UP001449178">
    <property type="component" value="Chromosome"/>
</dbReference>
<name>A0ABZ3BZI0_9GAMM</name>
<feature type="transmembrane region" description="Helical" evidence="1">
    <location>
        <begin position="420"/>
        <end position="437"/>
    </location>
</feature>
<evidence type="ECO:0000313" key="2">
    <source>
        <dbReference type="EMBL" id="WZW87502.1"/>
    </source>
</evidence>
<feature type="transmembrane region" description="Helical" evidence="1">
    <location>
        <begin position="486"/>
        <end position="506"/>
    </location>
</feature>
<accession>A0ABZ3BZI0</accession>
<feature type="transmembrane region" description="Helical" evidence="1">
    <location>
        <begin position="271"/>
        <end position="291"/>
    </location>
</feature>
<dbReference type="Pfam" id="PF03806">
    <property type="entry name" value="ABG_transport"/>
    <property type="match status" value="1"/>
</dbReference>